<dbReference type="Proteomes" id="UP000001349">
    <property type="component" value="Chromosome"/>
</dbReference>
<name>B8I9E6_RUMCH</name>
<dbReference type="GO" id="GO:0010420">
    <property type="term" value="F:polyprenyldihydroxybenzoate methyltransferase activity"/>
    <property type="evidence" value="ECO:0007669"/>
    <property type="project" value="TreeGrafter"/>
</dbReference>
<proteinExistence type="predicted"/>
<dbReference type="InterPro" id="IPR029063">
    <property type="entry name" value="SAM-dependent_MTases_sf"/>
</dbReference>
<keyword evidence="2" id="KW-0808">Transferase</keyword>
<dbReference type="Pfam" id="PF08241">
    <property type="entry name" value="Methyltransf_11"/>
    <property type="match status" value="1"/>
</dbReference>
<evidence type="ECO:0000313" key="2">
    <source>
        <dbReference type="EMBL" id="ACL75406.1"/>
    </source>
</evidence>
<feature type="domain" description="Methyltransferase type 11" evidence="1">
    <location>
        <begin position="46"/>
        <end position="147"/>
    </location>
</feature>
<accession>B8I9E6</accession>
<dbReference type="PANTHER" id="PTHR43464:SF23">
    <property type="entry name" value="JUVENILE HORMONE ACID O-METHYLTRANSFERASE"/>
    <property type="match status" value="1"/>
</dbReference>
<keyword evidence="2" id="KW-0489">Methyltransferase</keyword>
<organism evidence="2 3">
    <name type="scientific">Ruminiclostridium cellulolyticum (strain ATCC 35319 / DSM 5812 / JCM 6584 / H10)</name>
    <name type="common">Clostridium cellulolyticum</name>
    <dbReference type="NCBI Taxonomy" id="394503"/>
    <lineage>
        <taxon>Bacteria</taxon>
        <taxon>Bacillati</taxon>
        <taxon>Bacillota</taxon>
        <taxon>Clostridia</taxon>
        <taxon>Eubacteriales</taxon>
        <taxon>Oscillospiraceae</taxon>
        <taxon>Ruminiclostridium</taxon>
    </lineage>
</organism>
<evidence type="ECO:0000259" key="1">
    <source>
        <dbReference type="Pfam" id="PF08241"/>
    </source>
</evidence>
<reference evidence="2 3" key="1">
    <citation type="submission" date="2009-01" db="EMBL/GenBank/DDBJ databases">
        <title>Complete sequence of Clostridium cellulolyticum H10.</title>
        <authorList>
            <consortium name="US DOE Joint Genome Institute"/>
            <person name="Lucas S."/>
            <person name="Copeland A."/>
            <person name="Lapidus A."/>
            <person name="Glavina del Rio T."/>
            <person name="Dalin E."/>
            <person name="Tice H."/>
            <person name="Bruce D."/>
            <person name="Goodwin L."/>
            <person name="Pitluck S."/>
            <person name="Chertkov O."/>
            <person name="Saunders E."/>
            <person name="Brettin T."/>
            <person name="Detter J.C."/>
            <person name="Han C."/>
            <person name="Larimer F."/>
            <person name="Land M."/>
            <person name="Hauser L."/>
            <person name="Kyrpides N."/>
            <person name="Ivanova N."/>
            <person name="Zhou J."/>
            <person name="Richardson P."/>
        </authorList>
    </citation>
    <scope>NUCLEOTIDE SEQUENCE [LARGE SCALE GENOMIC DNA]</scope>
    <source>
        <strain evidence="3">ATCC 35319 / DSM 5812 / JCM 6584 / H10</strain>
    </source>
</reference>
<dbReference type="GO" id="GO:0032259">
    <property type="term" value="P:methylation"/>
    <property type="evidence" value="ECO:0007669"/>
    <property type="project" value="UniProtKB-KW"/>
</dbReference>
<dbReference type="Gene3D" id="3.40.50.150">
    <property type="entry name" value="Vaccinia Virus protein VP39"/>
    <property type="match status" value="1"/>
</dbReference>
<dbReference type="InterPro" id="IPR013216">
    <property type="entry name" value="Methyltransf_11"/>
</dbReference>
<dbReference type="CDD" id="cd02440">
    <property type="entry name" value="AdoMet_MTases"/>
    <property type="match status" value="1"/>
</dbReference>
<dbReference type="RefSeq" id="WP_015924562.1">
    <property type="nucleotide sequence ID" value="NC_011898.1"/>
</dbReference>
<dbReference type="AlphaFoldDB" id="B8I9E6"/>
<protein>
    <submittedName>
        <fullName evidence="2">Methyltransferase type 11</fullName>
    </submittedName>
</protein>
<dbReference type="KEGG" id="cce:Ccel_1044"/>
<dbReference type="STRING" id="394503.Ccel_1044"/>
<dbReference type="PANTHER" id="PTHR43464">
    <property type="entry name" value="METHYLTRANSFERASE"/>
    <property type="match status" value="1"/>
</dbReference>
<dbReference type="eggNOG" id="COG2226">
    <property type="taxonomic scope" value="Bacteria"/>
</dbReference>
<dbReference type="OrthoDB" id="9772751at2"/>
<sequence length="228" mass="26317">MSKNTERALNYWNNCDIIHEFANAQVPQYWKEFFLEILLPQECSVLDLGCGGGRNTQMLVSMGFNVRACDLHQGMVDATRQRIKPFTDGQDAEMIVRQGSMLRLPYEDNYFNIVLSNGIYHNASNVEEFETAIKETGRVLKEDGQLCLNVFTEEYVEANLQKQQKPFLYITPDNLDMVLLPIDNILEILERYSFRPEGELVQYRSKVATGERSVLRGVFRKNKSTRSI</sequence>
<evidence type="ECO:0000313" key="3">
    <source>
        <dbReference type="Proteomes" id="UP000001349"/>
    </source>
</evidence>
<dbReference type="HOGENOM" id="CLU_1203366_0_0_9"/>
<dbReference type="EMBL" id="CP001348">
    <property type="protein sequence ID" value="ACL75406.1"/>
    <property type="molecule type" value="Genomic_DNA"/>
</dbReference>
<keyword evidence="3" id="KW-1185">Reference proteome</keyword>
<gene>
    <name evidence="2" type="ordered locus">Ccel_1044</name>
</gene>
<dbReference type="SUPFAM" id="SSF53335">
    <property type="entry name" value="S-adenosyl-L-methionine-dependent methyltransferases"/>
    <property type="match status" value="1"/>
</dbReference>